<dbReference type="EMBL" id="CCYA01000240">
    <property type="protein sequence ID" value="CEH14305.1"/>
    <property type="molecule type" value="Genomic_DNA"/>
</dbReference>
<evidence type="ECO:0000313" key="2">
    <source>
        <dbReference type="EMBL" id="CEH14305.1"/>
    </source>
</evidence>
<feature type="transmembrane region" description="Helical" evidence="1">
    <location>
        <begin position="136"/>
        <end position="155"/>
    </location>
</feature>
<protein>
    <submittedName>
        <fullName evidence="2">Uncharacterized protein</fullName>
    </submittedName>
</protein>
<dbReference type="Proteomes" id="UP000054845">
    <property type="component" value="Unassembled WGS sequence"/>
</dbReference>
<name>A0A0P1BEM9_9BASI</name>
<sequence>MAGPSPRYVTMSRKEFLTSLNLLGGLPYPIDKLPSTIFLLVYIGLLVATIYRLTRRQSPASIHVRVLLAIVCRAVALGCRIAIAGGHRGADVWSAQEMMWIWSPLLLFSALASLTERAFRPYRSVSPFLFKHFATVIHLLVAAIGVWSVLGVTSLRKAINGNISSYDRLLTMKKIGAWTLFGAVCLNGVVILTAFVCFQRRKYNLSVVKSRKTERCKMAGVACITVLLFIKFMFKGVRRSGVQVSRAGFYAGWLLPDIIAVATFALLPWHRLLAEPTYEEQQANGAPIDPQCPPCLRLVV</sequence>
<feature type="transmembrane region" description="Helical" evidence="1">
    <location>
        <begin position="249"/>
        <end position="269"/>
    </location>
</feature>
<feature type="transmembrane region" description="Helical" evidence="1">
    <location>
        <begin position="175"/>
        <end position="198"/>
    </location>
</feature>
<reference evidence="2 3" key="1">
    <citation type="submission" date="2014-09" db="EMBL/GenBank/DDBJ databases">
        <authorList>
            <person name="Magalhaes I.L.F."/>
            <person name="Oliveira U."/>
            <person name="Santos F.R."/>
            <person name="Vidigal T.H.D.A."/>
            <person name="Brescovit A.D."/>
            <person name="Santos A.J."/>
        </authorList>
    </citation>
    <scope>NUCLEOTIDE SEQUENCE [LARGE SCALE GENOMIC DNA]</scope>
</reference>
<feature type="transmembrane region" description="Helical" evidence="1">
    <location>
        <begin position="219"/>
        <end position="237"/>
    </location>
</feature>
<keyword evidence="1" id="KW-1133">Transmembrane helix</keyword>
<organism evidence="2 3">
    <name type="scientific">Ceraceosorus bombacis</name>
    <dbReference type="NCBI Taxonomy" id="401625"/>
    <lineage>
        <taxon>Eukaryota</taxon>
        <taxon>Fungi</taxon>
        <taxon>Dikarya</taxon>
        <taxon>Basidiomycota</taxon>
        <taxon>Ustilaginomycotina</taxon>
        <taxon>Exobasidiomycetes</taxon>
        <taxon>Ceraceosorales</taxon>
        <taxon>Ceraceosoraceae</taxon>
        <taxon>Ceraceosorus</taxon>
    </lineage>
</organism>
<accession>A0A0P1BEM9</accession>
<feature type="transmembrane region" description="Helical" evidence="1">
    <location>
        <begin position="98"/>
        <end position="115"/>
    </location>
</feature>
<keyword evidence="3" id="KW-1185">Reference proteome</keyword>
<evidence type="ECO:0000256" key="1">
    <source>
        <dbReference type="SAM" id="Phobius"/>
    </source>
</evidence>
<evidence type="ECO:0000313" key="3">
    <source>
        <dbReference type="Proteomes" id="UP000054845"/>
    </source>
</evidence>
<feature type="transmembrane region" description="Helical" evidence="1">
    <location>
        <begin position="66"/>
        <end position="86"/>
    </location>
</feature>
<proteinExistence type="predicted"/>
<keyword evidence="1" id="KW-0812">Transmembrane</keyword>
<keyword evidence="1" id="KW-0472">Membrane</keyword>
<dbReference type="AlphaFoldDB" id="A0A0P1BEM9"/>
<feature type="transmembrane region" description="Helical" evidence="1">
    <location>
        <begin position="33"/>
        <end position="54"/>
    </location>
</feature>